<evidence type="ECO:0000256" key="3">
    <source>
        <dbReference type="ARBA" id="ARBA00022692"/>
    </source>
</evidence>
<accession>A0A937F271</accession>
<keyword evidence="3 8" id="KW-0812">Transmembrane</keyword>
<gene>
    <name evidence="10" type="ORF">JL102_02145</name>
</gene>
<evidence type="ECO:0000256" key="1">
    <source>
        <dbReference type="ARBA" id="ARBA00004236"/>
    </source>
</evidence>
<feature type="domain" description="HD/PDEase" evidence="9">
    <location>
        <begin position="26"/>
        <end position="140"/>
    </location>
</feature>
<feature type="transmembrane region" description="Helical" evidence="8">
    <location>
        <begin position="286"/>
        <end position="307"/>
    </location>
</feature>
<name>A0A937F271_9BACT</name>
<dbReference type="CDD" id="cd00077">
    <property type="entry name" value="HDc"/>
    <property type="match status" value="1"/>
</dbReference>
<dbReference type="EMBL" id="JAESIY010000001">
    <property type="protein sequence ID" value="MBL3654917.1"/>
    <property type="molecule type" value="Genomic_DNA"/>
</dbReference>
<dbReference type="InterPro" id="IPR006674">
    <property type="entry name" value="HD_domain"/>
</dbReference>
<evidence type="ECO:0000256" key="5">
    <source>
        <dbReference type="ARBA" id="ARBA00022989"/>
    </source>
</evidence>
<keyword evidence="5 8" id="KW-1133">Transmembrane helix</keyword>
<dbReference type="InterPro" id="IPR043760">
    <property type="entry name" value="PycTM_dom"/>
</dbReference>
<dbReference type="PANTHER" id="PTHR21174">
    <property type="match status" value="1"/>
</dbReference>
<dbReference type="SMART" id="SM00471">
    <property type="entry name" value="HDc"/>
    <property type="match status" value="1"/>
</dbReference>
<keyword evidence="4" id="KW-0547">Nucleotide-binding</keyword>
<evidence type="ECO:0000256" key="8">
    <source>
        <dbReference type="SAM" id="Phobius"/>
    </source>
</evidence>
<dbReference type="RefSeq" id="WP_202242027.1">
    <property type="nucleotide sequence ID" value="NZ_JAESIY010000001.1"/>
</dbReference>
<dbReference type="PANTHER" id="PTHR21174:SF0">
    <property type="entry name" value="HD PHOSPHOHYDROLASE FAMILY PROTEIN-RELATED"/>
    <property type="match status" value="1"/>
</dbReference>
<evidence type="ECO:0000256" key="4">
    <source>
        <dbReference type="ARBA" id="ARBA00022741"/>
    </source>
</evidence>
<dbReference type="Pfam" id="PF01966">
    <property type="entry name" value="HD"/>
    <property type="match status" value="1"/>
</dbReference>
<evidence type="ECO:0000259" key="9">
    <source>
        <dbReference type="SMART" id="SM00471"/>
    </source>
</evidence>
<keyword evidence="11" id="KW-1185">Reference proteome</keyword>
<keyword evidence="7 8" id="KW-0472">Membrane</keyword>
<evidence type="ECO:0000256" key="7">
    <source>
        <dbReference type="ARBA" id="ARBA00023136"/>
    </source>
</evidence>
<comment type="caution">
    <text evidence="10">The sequence shown here is derived from an EMBL/GenBank/DDBJ whole genome shotgun (WGS) entry which is preliminary data.</text>
</comment>
<dbReference type="Gene3D" id="1.10.3210.10">
    <property type="entry name" value="Hypothetical protein af1432"/>
    <property type="match status" value="1"/>
</dbReference>
<keyword evidence="6" id="KW-0051">Antiviral defense</keyword>
<dbReference type="SUPFAM" id="SSF109604">
    <property type="entry name" value="HD-domain/PDEase-like"/>
    <property type="match status" value="1"/>
</dbReference>
<dbReference type="InterPro" id="IPR009218">
    <property type="entry name" value="HD_phosphohydro"/>
</dbReference>
<dbReference type="Pfam" id="PF18967">
    <property type="entry name" value="PycTM"/>
    <property type="match status" value="1"/>
</dbReference>
<feature type="transmembrane region" description="Helical" evidence="8">
    <location>
        <begin position="385"/>
        <end position="406"/>
    </location>
</feature>
<proteinExistence type="predicted"/>
<evidence type="ECO:0000313" key="10">
    <source>
        <dbReference type="EMBL" id="MBL3654917.1"/>
    </source>
</evidence>
<sequence>MYRETELICKSRVYTTELLNTLPEGYHYHNLEHTRDVVEAAADLCSKEKLTPKETELVIIAAWFHDVGYICGKEKHEESGCGVMREKLSEWGMSDEDIAMVESLIKSTEMPQKPNSVSAQILCDSDLYHLSSTKFQKRTEALRKELAAIHDVNFSPEDWYLRTLEFIGKHKYFTKYGTEVLEKKKEDNITWLKENCTDYKSDEIKRLEEKLKKLKGENSPEPEAKVKKAKKPSRGIETMFRITSKNHLALSGMADNKANIMISINSIILSVLVSLLFRKLDDYPNLIIPGIMMVAVCLTTIVFAVLATRPNISSGKFTREDIENRKTNLLFFGNFHSMELENYMWGMQEMMKDSDFLYGSMIKDIYFLGIVLGKKYRMLRKSYTIFMFGFVTSVIAFIIALVFFPVKH</sequence>
<dbReference type="AlphaFoldDB" id="A0A937F271"/>
<evidence type="ECO:0000313" key="11">
    <source>
        <dbReference type="Proteomes" id="UP000659388"/>
    </source>
</evidence>
<keyword evidence="2" id="KW-1003">Cell membrane</keyword>
<dbReference type="Proteomes" id="UP000659388">
    <property type="component" value="Unassembled WGS sequence"/>
</dbReference>
<feature type="transmembrane region" description="Helical" evidence="8">
    <location>
        <begin position="258"/>
        <end position="277"/>
    </location>
</feature>
<evidence type="ECO:0000256" key="2">
    <source>
        <dbReference type="ARBA" id="ARBA00022475"/>
    </source>
</evidence>
<comment type="subcellular location">
    <subcellularLocation>
        <location evidence="1">Cell membrane</location>
    </subcellularLocation>
</comment>
<protein>
    <submittedName>
        <fullName evidence="10">HD domain-containing protein</fullName>
    </submittedName>
</protein>
<organism evidence="10 11">
    <name type="scientific">Fulvivirga sediminis</name>
    <dbReference type="NCBI Taxonomy" id="2803949"/>
    <lineage>
        <taxon>Bacteria</taxon>
        <taxon>Pseudomonadati</taxon>
        <taxon>Bacteroidota</taxon>
        <taxon>Cytophagia</taxon>
        <taxon>Cytophagales</taxon>
        <taxon>Fulvivirgaceae</taxon>
        <taxon>Fulvivirga</taxon>
    </lineage>
</organism>
<evidence type="ECO:0000256" key="6">
    <source>
        <dbReference type="ARBA" id="ARBA00023118"/>
    </source>
</evidence>
<dbReference type="InterPro" id="IPR003607">
    <property type="entry name" value="HD/PDEase_dom"/>
</dbReference>
<dbReference type="GO" id="GO:0000166">
    <property type="term" value="F:nucleotide binding"/>
    <property type="evidence" value="ECO:0007669"/>
    <property type="project" value="UniProtKB-KW"/>
</dbReference>
<reference evidence="10" key="1">
    <citation type="submission" date="2021-01" db="EMBL/GenBank/DDBJ databases">
        <title>Fulvivirga kasyanovii gen. nov., sp nov., a novel member of the phylum Bacteroidetes isolated from seawater in a mussel farm.</title>
        <authorList>
            <person name="Zhao L.-H."/>
            <person name="Wang Z.-J."/>
        </authorList>
    </citation>
    <scope>NUCLEOTIDE SEQUENCE</scope>
    <source>
        <strain evidence="10">2943</strain>
    </source>
</reference>
<dbReference type="GO" id="GO:0051607">
    <property type="term" value="P:defense response to virus"/>
    <property type="evidence" value="ECO:0007669"/>
    <property type="project" value="UniProtKB-KW"/>
</dbReference>
<dbReference type="GO" id="GO:0005886">
    <property type="term" value="C:plasma membrane"/>
    <property type="evidence" value="ECO:0007669"/>
    <property type="project" value="UniProtKB-SubCell"/>
</dbReference>